<gene>
    <name evidence="1" type="ORF">H2515_05065</name>
</gene>
<dbReference type="Proteomes" id="UP000595420">
    <property type="component" value="Chromosome"/>
</dbReference>
<dbReference type="RefSeq" id="WP_198661064.1">
    <property type="nucleotide sequence ID" value="NZ_CP059488.1"/>
</dbReference>
<evidence type="ECO:0000313" key="1">
    <source>
        <dbReference type="EMBL" id="QQD71405.1"/>
    </source>
</evidence>
<reference evidence="1 2" key="1">
    <citation type="submission" date="2020-07" db="EMBL/GenBank/DDBJ databases">
        <title>Complete genome sequence analysis of Acidithiobacillus ferrivorans XJFY6S-08 reveals extreme environmental adaptation to alpine acid mine drainage.</title>
        <authorList>
            <person name="Yan L."/>
            <person name="Ni Y."/>
        </authorList>
    </citation>
    <scope>NUCLEOTIDE SEQUENCE [LARGE SCALE GENOMIC DNA]</scope>
    <source>
        <strain evidence="1 2">XJFY6S-08</strain>
    </source>
</reference>
<protein>
    <submittedName>
        <fullName evidence="1">Uncharacterized protein</fullName>
    </submittedName>
</protein>
<organism evidence="1 2">
    <name type="scientific">Acidithiobacillus ferrivorans</name>
    <dbReference type="NCBI Taxonomy" id="160808"/>
    <lineage>
        <taxon>Bacteria</taxon>
        <taxon>Pseudomonadati</taxon>
        <taxon>Pseudomonadota</taxon>
        <taxon>Acidithiobacillia</taxon>
        <taxon>Acidithiobacillales</taxon>
        <taxon>Acidithiobacillaceae</taxon>
        <taxon>Acidithiobacillus</taxon>
    </lineage>
</organism>
<dbReference type="EMBL" id="CP059488">
    <property type="protein sequence ID" value="QQD71405.1"/>
    <property type="molecule type" value="Genomic_DNA"/>
</dbReference>
<proteinExistence type="predicted"/>
<accession>A0A7T4WBM5</accession>
<sequence length="364" mass="41958">MIPITPDIIGPGIEEEYADALERIDFLYNKFKPYPESNDTPQGRLLLSIGWFKREITGQHLSIPVDESHMHTLTYICLNGDLGGPEQGGTDDVYDAIGELRMVLDGDGLIKKRHYPVLIAQIHEYLQLVNQYVPEQNRSDTEKRALAEMKAVMEKLNKQEMSLPQKKADYPYFGKPANLSHILDKHDKNDWLFLQDIYSEVFESYRPTEAKKPPLPAPHPRLTQRAANLSPVRDWLVAKTGTVPQAMAELNQIMRGRMLEKSDYPTVVNQINHYLKRVDRYVPAQGRSPATRSALTQMREIMARLHHHEIDLPVELDQYPELGEFTTLAGILDKHDADDWLYFNEIYYEIFYARCPNPVWKGAQ</sequence>
<name>A0A7T4WBM5_9PROT</name>
<dbReference type="AlphaFoldDB" id="A0A7T4WBM5"/>
<evidence type="ECO:0000313" key="2">
    <source>
        <dbReference type="Proteomes" id="UP000595420"/>
    </source>
</evidence>